<keyword evidence="3" id="KW-1185">Reference proteome</keyword>
<dbReference type="Proteomes" id="UP001158576">
    <property type="component" value="Chromosome XSR"/>
</dbReference>
<name>A0ABN7SH55_OIKDI</name>
<evidence type="ECO:0000313" key="2">
    <source>
        <dbReference type="EMBL" id="CAG5099926.1"/>
    </source>
</evidence>
<dbReference type="InterPro" id="IPR036465">
    <property type="entry name" value="vWFA_dom_sf"/>
</dbReference>
<feature type="domain" description="VWFA" evidence="1">
    <location>
        <begin position="65"/>
        <end position="244"/>
    </location>
</feature>
<proteinExistence type="predicted"/>
<dbReference type="SUPFAM" id="SSF53300">
    <property type="entry name" value="vWA-like"/>
    <property type="match status" value="1"/>
</dbReference>
<reference evidence="2 3" key="1">
    <citation type="submission" date="2021-04" db="EMBL/GenBank/DDBJ databases">
        <authorList>
            <person name="Bliznina A."/>
        </authorList>
    </citation>
    <scope>NUCLEOTIDE SEQUENCE [LARGE SCALE GENOMIC DNA]</scope>
</reference>
<dbReference type="InterPro" id="IPR002035">
    <property type="entry name" value="VWF_A"/>
</dbReference>
<evidence type="ECO:0000313" key="3">
    <source>
        <dbReference type="Proteomes" id="UP001158576"/>
    </source>
</evidence>
<protein>
    <submittedName>
        <fullName evidence="2">Oidioi.mRNA.OKI2018_I69.XSR.g16752.t1.cds</fullName>
    </submittedName>
</protein>
<sequence length="346" mass="38419">MPRREICVTSPEVAMHGEINIHARVAVVTKAKLDDIRIGGECLCGPAPVKPPTPVPDVYNPVALDLVILIDGSDSFDSSCKDTSTSGTQFEEAMDWAGQLVNDVADRTSLATATVVQFSGFKNQDIKYKPGSRGVLFEDEGVTLRQYNFEHGPTTVSQDRQLPAQLRGVDALDGNSQLFLALQDLSLDEFAQELEAALPSSADHAGRKRLLVIVTDEEWDANQLASARQLSQSLGDEVDDAEDVPARRMSKLNHSTVKDSTHDLYNELLPICKHLAHPFYDEIHPVIVRRNHIKDLEGNFISDQVAKPAKEAYHKIYEEDFTKDMAKTKKDIVSRIENMIKPVKMN</sequence>
<dbReference type="EMBL" id="OU015569">
    <property type="protein sequence ID" value="CAG5099926.1"/>
    <property type="molecule type" value="Genomic_DNA"/>
</dbReference>
<dbReference type="Gene3D" id="3.40.50.410">
    <property type="entry name" value="von Willebrand factor, type A domain"/>
    <property type="match status" value="1"/>
</dbReference>
<gene>
    <name evidence="2" type="ORF">OKIOD_LOCUS8310</name>
</gene>
<evidence type="ECO:0000259" key="1">
    <source>
        <dbReference type="PROSITE" id="PS50234"/>
    </source>
</evidence>
<dbReference type="PROSITE" id="PS50234">
    <property type="entry name" value="VWFA"/>
    <property type="match status" value="1"/>
</dbReference>
<organism evidence="2 3">
    <name type="scientific">Oikopleura dioica</name>
    <name type="common">Tunicate</name>
    <dbReference type="NCBI Taxonomy" id="34765"/>
    <lineage>
        <taxon>Eukaryota</taxon>
        <taxon>Metazoa</taxon>
        <taxon>Chordata</taxon>
        <taxon>Tunicata</taxon>
        <taxon>Appendicularia</taxon>
        <taxon>Copelata</taxon>
        <taxon>Oikopleuridae</taxon>
        <taxon>Oikopleura</taxon>
    </lineage>
</organism>
<accession>A0ABN7SH55</accession>